<protein>
    <submittedName>
        <fullName evidence="2">Uncharacterized protein</fullName>
    </submittedName>
</protein>
<comment type="caution">
    <text evidence="2">The sequence shown here is derived from an EMBL/GenBank/DDBJ whole genome shotgun (WGS) entry which is preliminary data.</text>
</comment>
<accession>X0U9V2</accession>
<sequence>MTNGSFDSLDVPRFSRRWWGGATRTLLPVMLVTTLIWVYADLEFTDTEEFSAKIRLTVGKTNGLELLSGSELAVTFTLRGNRSGLDAFRGRLA</sequence>
<feature type="non-terminal residue" evidence="2">
    <location>
        <position position="93"/>
    </location>
</feature>
<evidence type="ECO:0000313" key="2">
    <source>
        <dbReference type="EMBL" id="GAF97127.1"/>
    </source>
</evidence>
<keyword evidence="1" id="KW-0472">Membrane</keyword>
<dbReference type="AlphaFoldDB" id="X0U9V2"/>
<keyword evidence="1" id="KW-1133">Transmembrane helix</keyword>
<name>X0U9V2_9ZZZZ</name>
<organism evidence="2">
    <name type="scientific">marine sediment metagenome</name>
    <dbReference type="NCBI Taxonomy" id="412755"/>
    <lineage>
        <taxon>unclassified sequences</taxon>
        <taxon>metagenomes</taxon>
        <taxon>ecological metagenomes</taxon>
    </lineage>
</organism>
<proteinExistence type="predicted"/>
<reference evidence="2" key="1">
    <citation type="journal article" date="2014" name="Front. Microbiol.">
        <title>High frequency of phylogenetically diverse reductive dehalogenase-homologous genes in deep subseafloor sedimentary metagenomes.</title>
        <authorList>
            <person name="Kawai M."/>
            <person name="Futagami T."/>
            <person name="Toyoda A."/>
            <person name="Takaki Y."/>
            <person name="Nishi S."/>
            <person name="Hori S."/>
            <person name="Arai W."/>
            <person name="Tsubouchi T."/>
            <person name="Morono Y."/>
            <person name="Uchiyama I."/>
            <person name="Ito T."/>
            <person name="Fujiyama A."/>
            <person name="Inagaki F."/>
            <person name="Takami H."/>
        </authorList>
    </citation>
    <scope>NUCLEOTIDE SEQUENCE</scope>
    <source>
        <strain evidence="2">Expedition CK06-06</strain>
    </source>
</reference>
<keyword evidence="1" id="KW-0812">Transmembrane</keyword>
<gene>
    <name evidence="2" type="ORF">S01H1_24631</name>
</gene>
<dbReference type="EMBL" id="BARS01014816">
    <property type="protein sequence ID" value="GAF97127.1"/>
    <property type="molecule type" value="Genomic_DNA"/>
</dbReference>
<feature type="transmembrane region" description="Helical" evidence="1">
    <location>
        <begin position="21"/>
        <end position="40"/>
    </location>
</feature>
<evidence type="ECO:0000256" key="1">
    <source>
        <dbReference type="SAM" id="Phobius"/>
    </source>
</evidence>